<dbReference type="PANTHER" id="PTHR12345">
    <property type="entry name" value="SYNTENIN RELATED"/>
    <property type="match status" value="1"/>
</dbReference>
<dbReference type="Pfam" id="PF00640">
    <property type="entry name" value="PID"/>
    <property type="match status" value="1"/>
</dbReference>
<gene>
    <name evidence="4" type="ORF">KUTeg_017906</name>
</gene>
<feature type="domain" description="PID" evidence="3">
    <location>
        <begin position="28"/>
        <end position="123"/>
    </location>
</feature>
<dbReference type="InterPro" id="IPR011993">
    <property type="entry name" value="PH-like_dom_sf"/>
</dbReference>
<keyword evidence="1" id="KW-0813">Transport</keyword>
<dbReference type="EMBL" id="JARBDR010000903">
    <property type="protein sequence ID" value="KAJ8304323.1"/>
    <property type="molecule type" value="Genomic_DNA"/>
</dbReference>
<comment type="caution">
    <text evidence="4">The sequence shown here is derived from an EMBL/GenBank/DDBJ whole genome shotgun (WGS) entry which is preliminary data.</text>
</comment>
<keyword evidence="2" id="KW-0677">Repeat</keyword>
<evidence type="ECO:0000313" key="4">
    <source>
        <dbReference type="EMBL" id="KAJ8304323.1"/>
    </source>
</evidence>
<organism evidence="4 5">
    <name type="scientific">Tegillarca granosa</name>
    <name type="common">Malaysian cockle</name>
    <name type="synonym">Anadara granosa</name>
    <dbReference type="NCBI Taxonomy" id="220873"/>
    <lineage>
        <taxon>Eukaryota</taxon>
        <taxon>Metazoa</taxon>
        <taxon>Spiralia</taxon>
        <taxon>Lophotrochozoa</taxon>
        <taxon>Mollusca</taxon>
        <taxon>Bivalvia</taxon>
        <taxon>Autobranchia</taxon>
        <taxon>Pteriomorphia</taxon>
        <taxon>Arcoida</taxon>
        <taxon>Arcoidea</taxon>
        <taxon>Arcidae</taxon>
        <taxon>Tegillarca</taxon>
    </lineage>
</organism>
<evidence type="ECO:0000256" key="1">
    <source>
        <dbReference type="ARBA" id="ARBA00022448"/>
    </source>
</evidence>
<dbReference type="PANTHER" id="PTHR12345:SF16">
    <property type="entry name" value="X11L, ISOFORM F-RELATED"/>
    <property type="match status" value="1"/>
</dbReference>
<evidence type="ECO:0000313" key="5">
    <source>
        <dbReference type="Proteomes" id="UP001217089"/>
    </source>
</evidence>
<dbReference type="SUPFAM" id="SSF50729">
    <property type="entry name" value="PH domain-like"/>
    <property type="match status" value="1"/>
</dbReference>
<evidence type="ECO:0000256" key="2">
    <source>
        <dbReference type="ARBA" id="ARBA00022737"/>
    </source>
</evidence>
<dbReference type="Gene3D" id="2.30.29.30">
    <property type="entry name" value="Pleckstrin-homology domain (PH domain)/Phosphotyrosine-binding domain (PTB)"/>
    <property type="match status" value="1"/>
</dbReference>
<protein>
    <recommendedName>
        <fullName evidence="3">PID domain-containing protein</fullName>
    </recommendedName>
</protein>
<dbReference type="PROSITE" id="PS01179">
    <property type="entry name" value="PID"/>
    <property type="match status" value="1"/>
</dbReference>
<dbReference type="Proteomes" id="UP001217089">
    <property type="component" value="Unassembled WGS sequence"/>
</dbReference>
<sequence length="198" mass="23401">MVVRIRIIKSGNINEYLLYLQAPEGENQPSTEVDLFVSTEKIMVLNTDLQEIMMDHSLRTISYIADIGEIIVIMARRRVLSSPGEDSLRRKKQAKILCHVFESEEVSFFFFDFYLDLRLIFQIGPHNNLFHSVCMRVSFLLGKIFQKTLKNFGVKKKLSREEIFDKKIFIIISTSIFFKKPTYLNYYQDIHKEFNFHN</sequence>
<accession>A0ABQ9EGB3</accession>
<dbReference type="InterPro" id="IPR051230">
    <property type="entry name" value="APP-Binding"/>
</dbReference>
<reference evidence="4 5" key="1">
    <citation type="submission" date="2022-12" db="EMBL/GenBank/DDBJ databases">
        <title>Chromosome-level genome of Tegillarca granosa.</title>
        <authorList>
            <person name="Kim J."/>
        </authorList>
    </citation>
    <scope>NUCLEOTIDE SEQUENCE [LARGE SCALE GENOMIC DNA]</scope>
    <source>
        <strain evidence="4">Teg-2019</strain>
        <tissue evidence="4">Adductor muscle</tissue>
    </source>
</reference>
<keyword evidence="5" id="KW-1185">Reference proteome</keyword>
<proteinExistence type="predicted"/>
<evidence type="ECO:0000259" key="3">
    <source>
        <dbReference type="PROSITE" id="PS01179"/>
    </source>
</evidence>
<dbReference type="InterPro" id="IPR006020">
    <property type="entry name" value="PTB/PI_dom"/>
</dbReference>
<name>A0ABQ9EGB3_TEGGR</name>